<feature type="transmembrane region" description="Helical" evidence="12">
    <location>
        <begin position="185"/>
        <end position="203"/>
    </location>
</feature>
<evidence type="ECO:0000256" key="7">
    <source>
        <dbReference type="ARBA" id="ARBA00023053"/>
    </source>
</evidence>
<evidence type="ECO:0000256" key="9">
    <source>
        <dbReference type="ARBA" id="ARBA00023136"/>
    </source>
</evidence>
<dbReference type="AlphaFoldDB" id="L7LXG4"/>
<name>L7LXG4_RHIPC</name>
<organism evidence="13">
    <name type="scientific">Rhipicephalus pulchellus</name>
    <name type="common">Yellow backed tick</name>
    <name type="synonym">Dermacentor pulchellus</name>
    <dbReference type="NCBI Taxonomy" id="72859"/>
    <lineage>
        <taxon>Eukaryota</taxon>
        <taxon>Metazoa</taxon>
        <taxon>Ecdysozoa</taxon>
        <taxon>Arthropoda</taxon>
        <taxon>Chelicerata</taxon>
        <taxon>Arachnida</taxon>
        <taxon>Acari</taxon>
        <taxon>Parasitiformes</taxon>
        <taxon>Ixodida</taxon>
        <taxon>Ixodoidea</taxon>
        <taxon>Ixodidae</taxon>
        <taxon>Rhipicephalinae</taxon>
        <taxon>Rhipicephalus</taxon>
        <taxon>Rhipicephalus</taxon>
    </lineage>
</organism>
<dbReference type="GO" id="GO:0006814">
    <property type="term" value="P:sodium ion transport"/>
    <property type="evidence" value="ECO:0007669"/>
    <property type="project" value="UniProtKB-KW"/>
</dbReference>
<protein>
    <submittedName>
        <fullName evidence="13">Putative sodium-dependent multivitamin transporter</fullName>
    </submittedName>
</protein>
<keyword evidence="6 12" id="KW-1133">Transmembrane helix</keyword>
<feature type="transmembrane region" description="Helical" evidence="12">
    <location>
        <begin position="151"/>
        <end position="173"/>
    </location>
</feature>
<keyword evidence="4" id="KW-1003">Cell membrane</keyword>
<evidence type="ECO:0000256" key="3">
    <source>
        <dbReference type="ARBA" id="ARBA00022448"/>
    </source>
</evidence>
<keyword evidence="7" id="KW-0915">Sodium</keyword>
<comment type="subcellular location">
    <subcellularLocation>
        <location evidence="1">Cell membrane</location>
        <topology evidence="1">Multi-pass membrane protein</topology>
    </subcellularLocation>
</comment>
<dbReference type="PANTHER" id="PTHR42985">
    <property type="entry name" value="SODIUM-COUPLED MONOCARBOXYLATE TRANSPORTER"/>
    <property type="match status" value="1"/>
</dbReference>
<dbReference type="EMBL" id="GACK01008268">
    <property type="protein sequence ID" value="JAA56766.1"/>
    <property type="molecule type" value="mRNA"/>
</dbReference>
<evidence type="ECO:0000313" key="13">
    <source>
        <dbReference type="EMBL" id="JAA56766.1"/>
    </source>
</evidence>
<evidence type="ECO:0000256" key="6">
    <source>
        <dbReference type="ARBA" id="ARBA00022989"/>
    </source>
</evidence>
<evidence type="ECO:0000256" key="1">
    <source>
        <dbReference type="ARBA" id="ARBA00004651"/>
    </source>
</evidence>
<evidence type="ECO:0000256" key="8">
    <source>
        <dbReference type="ARBA" id="ARBA00023065"/>
    </source>
</evidence>
<evidence type="ECO:0000256" key="2">
    <source>
        <dbReference type="ARBA" id="ARBA00006434"/>
    </source>
</evidence>
<feature type="transmembrane region" description="Helical" evidence="12">
    <location>
        <begin position="6"/>
        <end position="26"/>
    </location>
</feature>
<evidence type="ECO:0000256" key="10">
    <source>
        <dbReference type="ARBA" id="ARBA00023201"/>
    </source>
</evidence>
<keyword evidence="3" id="KW-0813">Transport</keyword>
<sequence length="582" mass="63774">MVHPIEYVIFTVIVGGNILLGLYFSFRKRAGHQDDTDEVFLGNRTLAMFPLAVSVLASMMSALGIVGFTAHYYAYGVHMMWGLLPMLITTPVITAIIVPVFYKLKITSVFEYHRMRFGGSIAAATCALYIFFAQSLGALCIYTASLAVSTVFGFPVTWCSLVIGLTGTVYTALGGLRGVVWTDCVQAIVILAAPATIIIKVLWDANRRGLRPMAFEDFKPYAFQYNLDFTQDENLWSCLIGLLWSWIYRAGLDQIMVQRYLASRTLRDAQRTAWWGTLLIITYFIVAAALGLIMAYWYRDCDPLLAGLITSPDQIIPYYVNAHLAAFVGFSGLFLAGVVGATTSTISSAINSLAAVTYVEFVAIFAKPSPKVSHLLTKLLAFASGIIMSLYAIVIPYMGSTGRVLMVLQGCITAPFVSLSILGLAFPWVDTKAAVIAAAIGCVWQGGYTVIDMIYGASPPKMPASIDACGVDDFAVSRAYSNLSLSITEAKSQASFVMISSYWNNFIITTAMIFIGLLLSLLTDGQKHYKKNLHLTSAWFLKIWVNHGFISQSDINQLNGMKEQPLLENGGAKLSELTEDRV</sequence>
<proteinExistence type="evidence at transcript level"/>
<dbReference type="GO" id="GO:0005886">
    <property type="term" value="C:plasma membrane"/>
    <property type="evidence" value="ECO:0007669"/>
    <property type="project" value="UniProtKB-SubCell"/>
</dbReference>
<dbReference type="PROSITE" id="PS50283">
    <property type="entry name" value="NA_SOLUT_SYMP_3"/>
    <property type="match status" value="1"/>
</dbReference>
<dbReference type="Gene3D" id="1.20.1730.10">
    <property type="entry name" value="Sodium/glucose cotransporter"/>
    <property type="match status" value="1"/>
</dbReference>
<keyword evidence="9 12" id="KW-0472">Membrane</keyword>
<feature type="transmembrane region" description="Helical" evidence="12">
    <location>
        <begin position="47"/>
        <end position="73"/>
    </location>
</feature>
<feature type="transmembrane region" description="Helical" evidence="12">
    <location>
        <begin position="404"/>
        <end position="426"/>
    </location>
</feature>
<dbReference type="PANTHER" id="PTHR42985:SF40">
    <property type="entry name" value="LD47995P-RELATED"/>
    <property type="match status" value="1"/>
</dbReference>
<feature type="transmembrane region" description="Helical" evidence="12">
    <location>
        <begin position="379"/>
        <end position="398"/>
    </location>
</feature>
<feature type="transmembrane region" description="Helical" evidence="12">
    <location>
        <begin position="502"/>
        <end position="522"/>
    </location>
</feature>
<keyword evidence="10" id="KW-0739">Sodium transport</keyword>
<evidence type="ECO:0000256" key="11">
    <source>
        <dbReference type="RuleBase" id="RU362091"/>
    </source>
</evidence>
<keyword evidence="8" id="KW-0406">Ion transport</keyword>
<feature type="transmembrane region" description="Helical" evidence="12">
    <location>
        <begin position="122"/>
        <end position="145"/>
    </location>
</feature>
<keyword evidence="5 12" id="KW-0812">Transmembrane</keyword>
<evidence type="ECO:0000256" key="4">
    <source>
        <dbReference type="ARBA" id="ARBA00022475"/>
    </source>
</evidence>
<feature type="transmembrane region" description="Helical" evidence="12">
    <location>
        <begin position="273"/>
        <end position="298"/>
    </location>
</feature>
<feature type="transmembrane region" description="Helical" evidence="12">
    <location>
        <begin position="79"/>
        <end position="102"/>
    </location>
</feature>
<reference evidence="13" key="2">
    <citation type="journal article" date="2015" name="J. Proteomics">
        <title>Sexual differences in the sialomes of the zebra tick, Rhipicephalus pulchellus.</title>
        <authorList>
            <person name="Tan A.W."/>
            <person name="Francischetti I.M."/>
            <person name="Slovak M."/>
            <person name="Kini R.M."/>
            <person name="Ribeiro J.M."/>
        </authorList>
    </citation>
    <scope>NUCLEOTIDE SEQUENCE</scope>
    <source>
        <tissue evidence="13">Salivary gland</tissue>
    </source>
</reference>
<feature type="transmembrane region" description="Helical" evidence="12">
    <location>
        <begin position="318"/>
        <end position="341"/>
    </location>
</feature>
<evidence type="ECO:0000256" key="12">
    <source>
        <dbReference type="SAM" id="Phobius"/>
    </source>
</evidence>
<dbReference type="GO" id="GO:0015293">
    <property type="term" value="F:symporter activity"/>
    <property type="evidence" value="ECO:0007669"/>
    <property type="project" value="TreeGrafter"/>
</dbReference>
<dbReference type="InterPro" id="IPR001734">
    <property type="entry name" value="Na/solute_symporter"/>
</dbReference>
<dbReference type="InterPro" id="IPR038377">
    <property type="entry name" value="Na/Glc_symporter_sf"/>
</dbReference>
<dbReference type="InterPro" id="IPR051163">
    <property type="entry name" value="Sodium:Solute_Symporter_SSF"/>
</dbReference>
<comment type="similarity">
    <text evidence="2 11">Belongs to the sodium:solute symporter (SSF) (TC 2.A.21) family.</text>
</comment>
<evidence type="ECO:0000256" key="5">
    <source>
        <dbReference type="ARBA" id="ARBA00022692"/>
    </source>
</evidence>
<feature type="transmembrane region" description="Helical" evidence="12">
    <location>
        <begin position="433"/>
        <end position="455"/>
    </location>
</feature>
<reference evidence="13" key="1">
    <citation type="submission" date="2012-11" db="EMBL/GenBank/DDBJ databases">
        <authorList>
            <person name="Lucero-Rivera Y.E."/>
            <person name="Tovar-Ramirez D."/>
        </authorList>
    </citation>
    <scope>NUCLEOTIDE SEQUENCE</scope>
    <source>
        <tissue evidence="13">Salivary gland</tissue>
    </source>
</reference>
<accession>L7LXG4</accession>
<dbReference type="Pfam" id="PF00474">
    <property type="entry name" value="SSF"/>
    <property type="match status" value="1"/>
</dbReference>